<feature type="domain" description="Transposase IS30-like HTH" evidence="1">
    <location>
        <begin position="2"/>
        <end position="44"/>
    </location>
</feature>
<dbReference type="Pfam" id="PF13936">
    <property type="entry name" value="HTH_38"/>
    <property type="match status" value="1"/>
</dbReference>
<reference evidence="2 3" key="1">
    <citation type="submission" date="2021-05" db="EMBL/GenBank/DDBJ databases">
        <title>Comparative genomic studies on the polysaccharide-degrading batcterial strains of the Flammeovirga genus.</title>
        <authorList>
            <person name="Zewei F."/>
            <person name="Zheng Z."/>
            <person name="Yu L."/>
            <person name="Ruyue G."/>
            <person name="Yanhong M."/>
            <person name="Yuanyuan C."/>
            <person name="Jingyan G."/>
            <person name="Wenjun H."/>
        </authorList>
    </citation>
    <scope>NUCLEOTIDE SEQUENCE [LARGE SCALE GENOMIC DNA]</scope>
    <source>
        <strain evidence="2 3">YS10</strain>
        <plasmid evidence="2 3">p1</plasmid>
    </source>
</reference>
<dbReference type="InterPro" id="IPR025246">
    <property type="entry name" value="IS30-like_HTH"/>
</dbReference>
<proteinExistence type="predicted"/>
<keyword evidence="2" id="KW-0614">Plasmid</keyword>
<sequence>MKNLQLNDRKIIQKLIEEKTFTVPQIAEALDLSPSTIYRELKRNSHPVTNKYDAEYAHQLFLARKKIAGGSKRRRVTPYQSQRKNPYKLYMERRLLLWRSDIYSKIKFKPKKRVKYLVRNMYAKRLGIKEVTYHEDWKLFEQLVNHLALLQKINSQHHIKLDFKSRNTKKKTNFTLWKNPFLLIEKRKCV</sequence>
<dbReference type="SUPFAM" id="SSF46785">
    <property type="entry name" value="Winged helix' DNA-binding domain"/>
    <property type="match status" value="1"/>
</dbReference>
<accession>A0ABX8H400</accession>
<dbReference type="EMBL" id="CP076130">
    <property type="protein sequence ID" value="QWG10428.1"/>
    <property type="molecule type" value="Genomic_DNA"/>
</dbReference>
<keyword evidence="3" id="KW-1185">Reference proteome</keyword>
<evidence type="ECO:0000313" key="2">
    <source>
        <dbReference type="EMBL" id="QWG10428.1"/>
    </source>
</evidence>
<dbReference type="InterPro" id="IPR036390">
    <property type="entry name" value="WH_DNA-bd_sf"/>
</dbReference>
<name>A0ABX8H400_9BACT</name>
<dbReference type="RefSeq" id="WP_144077324.1">
    <property type="nucleotide sequence ID" value="NZ_CP076130.1"/>
</dbReference>
<geneLocation type="plasmid" evidence="2 3">
    <name>p1</name>
</geneLocation>
<gene>
    <name evidence="2" type="ORF">KM029_25975</name>
</gene>
<protein>
    <submittedName>
        <fullName evidence="2">Helix-turn-helix domain-containing protein</fullName>
    </submittedName>
</protein>
<dbReference type="Proteomes" id="UP000682802">
    <property type="component" value="Plasmid p1"/>
</dbReference>
<evidence type="ECO:0000313" key="3">
    <source>
        <dbReference type="Proteomes" id="UP000682802"/>
    </source>
</evidence>
<organism evidence="2 3">
    <name type="scientific">Flammeovirga kamogawensis</name>
    <dbReference type="NCBI Taxonomy" id="373891"/>
    <lineage>
        <taxon>Bacteria</taxon>
        <taxon>Pseudomonadati</taxon>
        <taxon>Bacteroidota</taxon>
        <taxon>Cytophagia</taxon>
        <taxon>Cytophagales</taxon>
        <taxon>Flammeovirgaceae</taxon>
        <taxon>Flammeovirga</taxon>
    </lineage>
</organism>
<evidence type="ECO:0000259" key="1">
    <source>
        <dbReference type="Pfam" id="PF13936"/>
    </source>
</evidence>